<sequence length="402" mass="44113">MKYIVLLGDGMSDEPLVELGGRTPLAKADTPNMDALARQGEIGMVHTVPEGFHPGSDVANLSVFGYDPRNCYTGRSPLEAASMGIELGPEDVAFRLNLVCLTPHYGKIYMEDFSAGHISTEEAGELIRELDKEFGGGPFEFHAGVSYRHLMVWRGGRDDMVFTPPHDLTGQSIENDLPRGGEGAQELVNLMTSSQLLLNNHAVNVRREKQRLLPANSIWLWGHGKVPQLETFADRFGVSGAVVAAVDLIKGIGISAGLDVIEVPGATGYLDTNYRGKAEFALKALESRDFVYLHVEAPDEASHSGQIDEKIKAIESFDREVVGPVRKGLKEKGPHRILLMPDHPTPVKKMTHTNDPVPFALYDSEASPEPNPRVRGYNEESAKRADNVLVDGFRLIERLIRG</sequence>
<organism evidence="8 9">
    <name type="scientific">Geoalkalibacter subterraneus</name>
    <dbReference type="NCBI Taxonomy" id="483547"/>
    <lineage>
        <taxon>Bacteria</taxon>
        <taxon>Pseudomonadati</taxon>
        <taxon>Thermodesulfobacteriota</taxon>
        <taxon>Desulfuromonadia</taxon>
        <taxon>Desulfuromonadales</taxon>
        <taxon>Geoalkalibacteraceae</taxon>
        <taxon>Geoalkalibacter</taxon>
    </lineage>
</organism>
<reference evidence="8 9" key="1">
    <citation type="journal article" date="2015" name="Genome Announc.">
        <title>Genomes of Geoalkalibacter ferrihydriticus Z-0531T and Geoalkalibacter subterraneus Red1T, Two Haloalkaliphilic Metal-Reducing Deltaproteobacteria.</title>
        <authorList>
            <person name="Badalamenti J.P."/>
            <person name="Krajmalnik-Brown R."/>
            <person name="Torres C.I."/>
            <person name="Bond D.R."/>
        </authorList>
    </citation>
    <scope>NUCLEOTIDE SEQUENCE [LARGE SCALE GENOMIC DNA]</scope>
    <source>
        <strain evidence="8 9">Red1</strain>
    </source>
</reference>
<dbReference type="Gene3D" id="3.30.70.2130">
    <property type="entry name" value="Metalloenzyme domain"/>
    <property type="match status" value="1"/>
</dbReference>
<dbReference type="HOGENOM" id="CLU_034906_2_0_7"/>
<keyword evidence="9" id="KW-1185">Reference proteome</keyword>
<dbReference type="PANTHER" id="PTHR31209:SF4">
    <property type="entry name" value="2,3-BISPHOSPHOGLYCERATE-INDEPENDENT PHOSPHOGLYCERATE MUTASE"/>
    <property type="match status" value="1"/>
</dbReference>
<comment type="similarity">
    <text evidence="4">Belongs to the BPG-independent phosphoglycerate mutase family. A-PGAM subfamily.</text>
</comment>
<evidence type="ECO:0000256" key="6">
    <source>
        <dbReference type="ARBA" id="ARBA00023235"/>
    </source>
</evidence>
<dbReference type="InterPro" id="IPR006124">
    <property type="entry name" value="Metalloenzyme"/>
</dbReference>
<dbReference type="NCBIfam" id="NF003242">
    <property type="entry name" value="PRK04200.1"/>
    <property type="match status" value="1"/>
</dbReference>
<dbReference type="Pfam" id="PF10143">
    <property type="entry name" value="PhosphMutase"/>
    <property type="match status" value="1"/>
</dbReference>
<evidence type="ECO:0000256" key="2">
    <source>
        <dbReference type="ARBA" id="ARBA00002315"/>
    </source>
</evidence>
<evidence type="ECO:0000259" key="7">
    <source>
        <dbReference type="Pfam" id="PF01676"/>
    </source>
</evidence>
<feature type="domain" description="Metalloenzyme" evidence="7">
    <location>
        <begin position="1"/>
        <end position="368"/>
    </location>
</feature>
<dbReference type="Pfam" id="PF01676">
    <property type="entry name" value="Metalloenzyme"/>
    <property type="match status" value="1"/>
</dbReference>
<evidence type="ECO:0000256" key="3">
    <source>
        <dbReference type="ARBA" id="ARBA00004921"/>
    </source>
</evidence>
<protein>
    <submittedName>
        <fullName evidence="8">Phosphoglycerate mutase</fullName>
    </submittedName>
</protein>
<dbReference type="AlphaFoldDB" id="A0A0B5FDS5"/>
<proteinExistence type="inferred from homology"/>
<name>A0A0B5FDS5_9BACT</name>
<evidence type="ECO:0000313" key="9">
    <source>
        <dbReference type="Proteomes" id="UP000035036"/>
    </source>
</evidence>
<dbReference type="InterPro" id="IPR017850">
    <property type="entry name" value="Alkaline_phosphatase_core_sf"/>
</dbReference>
<gene>
    <name evidence="8" type="ORF">GSUB_06810</name>
</gene>
<dbReference type="InterPro" id="IPR042253">
    <property type="entry name" value="Pglycerate_mutase_ApgM_sf"/>
</dbReference>
<comment type="pathway">
    <text evidence="3">Carbohydrate degradation.</text>
</comment>
<accession>A0A0B5FDS5</accession>
<keyword evidence="5" id="KW-0324">Glycolysis</keyword>
<dbReference type="NCBIfam" id="TIGR02535">
    <property type="entry name" value="hyp_Hser_kinase"/>
    <property type="match status" value="1"/>
</dbReference>
<dbReference type="OrthoDB" id="9804453at2"/>
<comment type="function">
    <text evidence="2">Catalyzes the interconversion of 2-phosphoglycerate and 3-phosphoglycerate.</text>
</comment>
<dbReference type="GO" id="GO:0006096">
    <property type="term" value="P:glycolytic process"/>
    <property type="evidence" value="ECO:0007669"/>
    <property type="project" value="UniProtKB-KW"/>
</dbReference>
<dbReference type="SUPFAM" id="SSF53649">
    <property type="entry name" value="Alkaline phosphatase-like"/>
    <property type="match status" value="1"/>
</dbReference>
<dbReference type="PIRSF" id="PIRSF006392">
    <property type="entry name" value="IPGAM_arch"/>
    <property type="match status" value="1"/>
</dbReference>
<evidence type="ECO:0000256" key="4">
    <source>
        <dbReference type="ARBA" id="ARBA00005524"/>
    </source>
</evidence>
<evidence type="ECO:0000256" key="5">
    <source>
        <dbReference type="ARBA" id="ARBA00023152"/>
    </source>
</evidence>
<dbReference type="PANTHER" id="PTHR31209">
    <property type="entry name" value="COFACTOR-INDEPENDENT PHOSPHOGLYCERATE MUTASE"/>
    <property type="match status" value="1"/>
</dbReference>
<keyword evidence="6" id="KW-0413">Isomerase</keyword>
<dbReference type="Proteomes" id="UP000035036">
    <property type="component" value="Chromosome"/>
</dbReference>
<dbReference type="InterPro" id="IPR004456">
    <property type="entry name" value="Pglycerate_mutase_ApgM"/>
</dbReference>
<dbReference type="KEGG" id="gsb:GSUB_06810"/>
<dbReference type="NCBIfam" id="TIGR00306">
    <property type="entry name" value="apgM"/>
    <property type="match status" value="1"/>
</dbReference>
<dbReference type="STRING" id="483547.GSUB_06810"/>
<dbReference type="GO" id="GO:0046872">
    <property type="term" value="F:metal ion binding"/>
    <property type="evidence" value="ECO:0007669"/>
    <property type="project" value="InterPro"/>
</dbReference>
<evidence type="ECO:0000313" key="8">
    <source>
        <dbReference type="EMBL" id="AJF06317.1"/>
    </source>
</evidence>
<comment type="catalytic activity">
    <reaction evidence="1">
        <text>(2R)-2-phosphoglycerate = (2R)-3-phosphoglycerate</text>
        <dbReference type="Rhea" id="RHEA:15901"/>
        <dbReference type="ChEBI" id="CHEBI:58272"/>
        <dbReference type="ChEBI" id="CHEBI:58289"/>
        <dbReference type="EC" id="5.4.2.12"/>
    </reaction>
</comment>
<dbReference type="Gene3D" id="3.40.720.10">
    <property type="entry name" value="Alkaline Phosphatase, subunit A"/>
    <property type="match status" value="1"/>
</dbReference>
<dbReference type="InterPro" id="IPR023665">
    <property type="entry name" value="ApgAM_prokaryotes"/>
</dbReference>
<evidence type="ECO:0000256" key="1">
    <source>
        <dbReference type="ARBA" id="ARBA00000370"/>
    </source>
</evidence>
<dbReference type="RefSeq" id="WP_040199891.1">
    <property type="nucleotide sequence ID" value="NZ_CP010311.1"/>
</dbReference>
<dbReference type="GO" id="GO:0004619">
    <property type="term" value="F:phosphoglycerate mutase activity"/>
    <property type="evidence" value="ECO:0007669"/>
    <property type="project" value="UniProtKB-EC"/>
</dbReference>
<dbReference type="CDD" id="cd16011">
    <property type="entry name" value="iPGM_like"/>
    <property type="match status" value="1"/>
</dbReference>
<dbReference type="EMBL" id="CP010311">
    <property type="protein sequence ID" value="AJF06317.1"/>
    <property type="molecule type" value="Genomic_DNA"/>
</dbReference>